<evidence type="ECO:0000313" key="2">
    <source>
        <dbReference type="WBParaSite" id="nRc.2.0.1.t20332-RA"/>
    </source>
</evidence>
<reference evidence="2" key="1">
    <citation type="submission" date="2022-11" db="UniProtKB">
        <authorList>
            <consortium name="WormBaseParasite"/>
        </authorList>
    </citation>
    <scope>IDENTIFICATION</scope>
</reference>
<accession>A0A915J3P9</accession>
<organism evidence="1 2">
    <name type="scientific">Romanomermis culicivorax</name>
    <name type="common">Nematode worm</name>
    <dbReference type="NCBI Taxonomy" id="13658"/>
    <lineage>
        <taxon>Eukaryota</taxon>
        <taxon>Metazoa</taxon>
        <taxon>Ecdysozoa</taxon>
        <taxon>Nematoda</taxon>
        <taxon>Enoplea</taxon>
        <taxon>Dorylaimia</taxon>
        <taxon>Mermithida</taxon>
        <taxon>Mermithoidea</taxon>
        <taxon>Mermithidae</taxon>
        <taxon>Romanomermis</taxon>
    </lineage>
</organism>
<sequence length="80" mass="9421">MTKSAETHYNNCPLDTFFLVKSLELQGITRQGCYVSMGQRQWENYYTSPQRPWWRLQQSFDVITLNDGQCISDNKTHVSQ</sequence>
<dbReference type="Proteomes" id="UP000887565">
    <property type="component" value="Unplaced"/>
</dbReference>
<proteinExistence type="predicted"/>
<dbReference type="WBParaSite" id="nRc.2.0.1.t20332-RA">
    <property type="protein sequence ID" value="nRc.2.0.1.t20332-RA"/>
    <property type="gene ID" value="nRc.2.0.1.g20332"/>
</dbReference>
<keyword evidence="1" id="KW-1185">Reference proteome</keyword>
<protein>
    <submittedName>
        <fullName evidence="2">Uncharacterized protein</fullName>
    </submittedName>
</protein>
<dbReference type="AlphaFoldDB" id="A0A915J3P9"/>
<evidence type="ECO:0000313" key="1">
    <source>
        <dbReference type="Proteomes" id="UP000887565"/>
    </source>
</evidence>
<name>A0A915J3P9_ROMCU</name>